<feature type="non-terminal residue" evidence="2">
    <location>
        <position position="1"/>
    </location>
</feature>
<dbReference type="Gene3D" id="3.30.70.360">
    <property type="match status" value="1"/>
</dbReference>
<dbReference type="AlphaFoldDB" id="A0A2N6VIE3"/>
<protein>
    <recommendedName>
        <fullName evidence="1">Peptidase M20 dimerisation domain-containing protein</fullName>
    </recommendedName>
</protein>
<dbReference type="InterPro" id="IPR011650">
    <property type="entry name" value="Peptidase_M20_dimer"/>
</dbReference>
<evidence type="ECO:0000313" key="2">
    <source>
        <dbReference type="EMBL" id="PMC99369.1"/>
    </source>
</evidence>
<feature type="non-terminal residue" evidence="2">
    <location>
        <position position="116"/>
    </location>
</feature>
<reference evidence="2 3" key="1">
    <citation type="submission" date="2017-09" db="EMBL/GenBank/DDBJ databases">
        <title>Bacterial strain isolated from the female urinary microbiota.</title>
        <authorList>
            <person name="Thomas-White K."/>
            <person name="Kumar N."/>
            <person name="Forster S."/>
            <person name="Putonti C."/>
            <person name="Lawley T."/>
            <person name="Wolfe A.J."/>
        </authorList>
    </citation>
    <scope>NUCLEOTIDE SEQUENCE [LARGE SCALE GENOMIC DNA]</scope>
    <source>
        <strain evidence="2 3">UMB1301</strain>
    </source>
</reference>
<gene>
    <name evidence="2" type="ORF">CJ199_15320</name>
</gene>
<organism evidence="2 3">
    <name type="scientific">Brevibacterium paucivorans</name>
    <dbReference type="NCBI Taxonomy" id="170994"/>
    <lineage>
        <taxon>Bacteria</taxon>
        <taxon>Bacillati</taxon>
        <taxon>Actinomycetota</taxon>
        <taxon>Actinomycetes</taxon>
        <taxon>Micrococcales</taxon>
        <taxon>Brevibacteriaceae</taxon>
        <taxon>Brevibacterium</taxon>
    </lineage>
</organism>
<dbReference type="EMBL" id="PNHK01000612">
    <property type="protein sequence ID" value="PMC99369.1"/>
    <property type="molecule type" value="Genomic_DNA"/>
</dbReference>
<accession>A0A2N6VIE3</accession>
<comment type="caution">
    <text evidence="2">The sequence shown here is derived from an EMBL/GenBank/DDBJ whole genome shotgun (WGS) entry which is preliminary data.</text>
</comment>
<feature type="domain" description="Peptidase M20 dimerisation" evidence="1">
    <location>
        <begin position="17"/>
        <end position="83"/>
    </location>
</feature>
<dbReference type="Proteomes" id="UP000235598">
    <property type="component" value="Unassembled WGS sequence"/>
</dbReference>
<name>A0A2N6VIE3_9MICO</name>
<evidence type="ECO:0000259" key="1">
    <source>
        <dbReference type="Pfam" id="PF07687"/>
    </source>
</evidence>
<evidence type="ECO:0000313" key="3">
    <source>
        <dbReference type="Proteomes" id="UP000235598"/>
    </source>
</evidence>
<proteinExistence type="predicted"/>
<dbReference type="GO" id="GO:0016787">
    <property type="term" value="F:hydrolase activity"/>
    <property type="evidence" value="ECO:0007669"/>
    <property type="project" value="UniProtKB-ARBA"/>
</dbReference>
<sequence>GGYSVDVRGEKVYLVQTAEKGLQWLKLVAKGTAGHGSQRNDDNPIVKLAEAVARIGRYEWPVEIPQATRELLKGVAELTGIEYSEDNFPALLKELGSVEKFVGPTFATSANPTALG</sequence>
<dbReference type="Pfam" id="PF07687">
    <property type="entry name" value="M20_dimer"/>
    <property type="match status" value="1"/>
</dbReference>